<organism evidence="1 2">
    <name type="scientific">Neophaeococcomyces mojaviensis</name>
    <dbReference type="NCBI Taxonomy" id="3383035"/>
    <lineage>
        <taxon>Eukaryota</taxon>
        <taxon>Fungi</taxon>
        <taxon>Dikarya</taxon>
        <taxon>Ascomycota</taxon>
        <taxon>Pezizomycotina</taxon>
        <taxon>Eurotiomycetes</taxon>
        <taxon>Chaetothyriomycetidae</taxon>
        <taxon>Chaetothyriales</taxon>
        <taxon>Chaetothyriales incertae sedis</taxon>
        <taxon>Neophaeococcomyces</taxon>
    </lineage>
</organism>
<reference evidence="1" key="1">
    <citation type="submission" date="2022-10" db="EMBL/GenBank/DDBJ databases">
        <title>Culturing micro-colonial fungi from biological soil crusts in the Mojave desert and describing Neophaeococcomyces mojavensis, and introducing the new genera and species Taxawa tesnikishii.</title>
        <authorList>
            <person name="Kurbessoian T."/>
            <person name="Stajich J.E."/>
        </authorList>
    </citation>
    <scope>NUCLEOTIDE SEQUENCE</scope>
    <source>
        <strain evidence="1">JES_112</strain>
    </source>
</reference>
<comment type="caution">
    <text evidence="1">The sequence shown here is derived from an EMBL/GenBank/DDBJ whole genome shotgun (WGS) entry which is preliminary data.</text>
</comment>
<name>A0ACC2ZT84_9EURO</name>
<sequence>MLTVYLDSQDFSHFSTKHKDHAKYASLKWELLQLKKDGNVRFVFSDVHVYEVFPKDASATAEGLDRIRTIADFCGSESMPSFTSLIEYEVRSVVSKSTGGEAPVISNNWFPDLGIAGTPMERAPSPPNRKERRAMESQVRKNSSPLAAEFRRNYPFFKDSNVLIRYYGHDVEWCDVVAMIERSIQDITSFATWLACSKDANLNLPEILRGGYVSYVAAVTAIREEVARQVVAIEGAEQRNELAEAIGSGLDKSLVELRASIAHSLMDELGEYDGSVIVDDSMPSFDSLLRYLAELLRRSSQLSTPRKPIGSDFADALHVSYLPRVDIFRTDAAAANALAHIYPARKNDVVADVFKLPDIIRTRVGAESR</sequence>
<dbReference type="Proteomes" id="UP001172386">
    <property type="component" value="Unassembled WGS sequence"/>
</dbReference>
<evidence type="ECO:0000313" key="1">
    <source>
        <dbReference type="EMBL" id="KAJ9650835.1"/>
    </source>
</evidence>
<proteinExistence type="predicted"/>
<protein>
    <submittedName>
        <fullName evidence="1">Uncharacterized protein</fullName>
    </submittedName>
</protein>
<dbReference type="EMBL" id="JAPDRQ010000303">
    <property type="protein sequence ID" value="KAJ9650835.1"/>
    <property type="molecule type" value="Genomic_DNA"/>
</dbReference>
<accession>A0ACC2ZT84</accession>
<keyword evidence="2" id="KW-1185">Reference proteome</keyword>
<evidence type="ECO:0000313" key="2">
    <source>
        <dbReference type="Proteomes" id="UP001172386"/>
    </source>
</evidence>
<gene>
    <name evidence="1" type="ORF">H2198_009852</name>
</gene>